<sequence length="198" mass="21833">MLHVISTGRQSFWDWLDITVRIHEEADYIHIREKTWNADRIQEAVHHLEERKVPRSKIIINNHPELAAHMDLAGVHLPETSPFPQVPSFSARKGCSVHSREAAVRKEQEGADYLFFGHIFETDSKAGKPARGLHDLRELTAAVSIPVTAIGGITPDNAARCLEQGASGVAVMSGIYEALDPKTAVQAYRGALPKGGRT</sequence>
<proteinExistence type="predicted"/>
<dbReference type="GO" id="GO:0004789">
    <property type="term" value="F:thiamine-phosphate diphosphorylase activity"/>
    <property type="evidence" value="ECO:0007669"/>
    <property type="project" value="TreeGrafter"/>
</dbReference>
<dbReference type="GO" id="GO:0009228">
    <property type="term" value="P:thiamine biosynthetic process"/>
    <property type="evidence" value="ECO:0007669"/>
    <property type="project" value="UniProtKB-KW"/>
</dbReference>
<dbReference type="InterPro" id="IPR036206">
    <property type="entry name" value="ThiamineP_synth_sf"/>
</dbReference>
<accession>A0A1I4I6E7</accession>
<dbReference type="STRING" id="266892.SAMN04488054_101240"/>
<dbReference type="OrthoDB" id="9815348at2"/>
<dbReference type="Proteomes" id="UP000199668">
    <property type="component" value="Unassembled WGS sequence"/>
</dbReference>
<feature type="domain" description="Thiamine phosphate synthase/TenI" evidence="3">
    <location>
        <begin position="21"/>
        <end position="175"/>
    </location>
</feature>
<evidence type="ECO:0000256" key="2">
    <source>
        <dbReference type="ARBA" id="ARBA00022977"/>
    </source>
</evidence>
<dbReference type="PANTHER" id="PTHR20857:SF22">
    <property type="entry name" value="THIAZOLE TAUTOMERASE"/>
    <property type="match status" value="1"/>
</dbReference>
<name>A0A1I4I6E7_9BACI</name>
<evidence type="ECO:0000313" key="5">
    <source>
        <dbReference type="Proteomes" id="UP000199668"/>
    </source>
</evidence>
<evidence type="ECO:0000313" key="4">
    <source>
        <dbReference type="EMBL" id="SFL49647.1"/>
    </source>
</evidence>
<dbReference type="PANTHER" id="PTHR20857">
    <property type="entry name" value="THIAMINE-PHOSPHATE PYROPHOSPHORYLASE"/>
    <property type="match status" value="1"/>
</dbReference>
<protein>
    <submittedName>
        <fullName evidence="4">Thiazole tautomerase (Transcriptional regulator TenI)</fullName>
    </submittedName>
</protein>
<dbReference type="GO" id="GO:0005737">
    <property type="term" value="C:cytoplasm"/>
    <property type="evidence" value="ECO:0007669"/>
    <property type="project" value="TreeGrafter"/>
</dbReference>
<dbReference type="RefSeq" id="WP_090925204.1">
    <property type="nucleotide sequence ID" value="NZ_FOTY01000001.1"/>
</dbReference>
<dbReference type="Pfam" id="PF02581">
    <property type="entry name" value="TMP-TENI"/>
    <property type="match status" value="1"/>
</dbReference>
<dbReference type="InterPro" id="IPR013785">
    <property type="entry name" value="Aldolase_TIM"/>
</dbReference>
<comment type="pathway">
    <text evidence="1">Cofactor biosynthesis; thiamine diphosphate biosynthesis.</text>
</comment>
<dbReference type="AlphaFoldDB" id="A0A1I4I6E7"/>
<dbReference type="EMBL" id="FOTY01000001">
    <property type="protein sequence ID" value="SFL49647.1"/>
    <property type="molecule type" value="Genomic_DNA"/>
</dbReference>
<dbReference type="InterPro" id="IPR022998">
    <property type="entry name" value="ThiamineP_synth_TenI"/>
</dbReference>
<evidence type="ECO:0000256" key="1">
    <source>
        <dbReference type="ARBA" id="ARBA00004948"/>
    </source>
</evidence>
<keyword evidence="5" id="KW-1185">Reference proteome</keyword>
<dbReference type="CDD" id="cd00564">
    <property type="entry name" value="TMP_TenI"/>
    <property type="match status" value="1"/>
</dbReference>
<dbReference type="SUPFAM" id="SSF51391">
    <property type="entry name" value="Thiamin phosphate synthase"/>
    <property type="match status" value="1"/>
</dbReference>
<keyword evidence="2" id="KW-0784">Thiamine biosynthesis</keyword>
<gene>
    <name evidence="4" type="ORF">SAMN04488054_101240</name>
</gene>
<reference evidence="4 5" key="1">
    <citation type="submission" date="2016-10" db="EMBL/GenBank/DDBJ databases">
        <authorList>
            <person name="de Groot N.N."/>
        </authorList>
    </citation>
    <scope>NUCLEOTIDE SEQUENCE [LARGE SCALE GENOMIC DNA]</scope>
    <source>
        <strain evidence="4 5">CGMCC 1.6134</strain>
    </source>
</reference>
<evidence type="ECO:0000259" key="3">
    <source>
        <dbReference type="Pfam" id="PF02581"/>
    </source>
</evidence>
<dbReference type="Gene3D" id="3.20.20.70">
    <property type="entry name" value="Aldolase class I"/>
    <property type="match status" value="1"/>
</dbReference>
<organism evidence="4 5">
    <name type="scientific">Salibacterium qingdaonense</name>
    <dbReference type="NCBI Taxonomy" id="266892"/>
    <lineage>
        <taxon>Bacteria</taxon>
        <taxon>Bacillati</taxon>
        <taxon>Bacillota</taxon>
        <taxon>Bacilli</taxon>
        <taxon>Bacillales</taxon>
        <taxon>Bacillaceae</taxon>
    </lineage>
</organism>